<dbReference type="Proteomes" id="UP000033188">
    <property type="component" value="Chromosome 1"/>
</dbReference>
<gene>
    <name evidence="1" type="ORF">BBBOND_0105740</name>
</gene>
<dbReference type="RefSeq" id="XP_012766451.1">
    <property type="nucleotide sequence ID" value="XM_012910997.1"/>
</dbReference>
<accession>A0A061D970</accession>
<dbReference type="EMBL" id="LK391707">
    <property type="protein sequence ID" value="CDR94265.1"/>
    <property type="molecule type" value="Genomic_DNA"/>
</dbReference>
<dbReference type="AlphaFoldDB" id="A0A061D970"/>
<reference evidence="2" key="1">
    <citation type="journal article" date="2014" name="Nucleic Acids Res.">
        <title>The evolutionary dynamics of variant antigen genes in Babesia reveal a history of genomic innovation underlying host-parasite interaction.</title>
        <authorList>
            <person name="Jackson A.P."/>
            <person name="Otto T.D."/>
            <person name="Darby A."/>
            <person name="Ramaprasad A."/>
            <person name="Xia D."/>
            <person name="Echaide I.E."/>
            <person name="Farber M."/>
            <person name="Gahlot S."/>
            <person name="Gamble J."/>
            <person name="Gupta D."/>
            <person name="Gupta Y."/>
            <person name="Jackson L."/>
            <person name="Malandrin L."/>
            <person name="Malas T.B."/>
            <person name="Moussa E."/>
            <person name="Nair M."/>
            <person name="Reid A.J."/>
            <person name="Sanders M."/>
            <person name="Sharma J."/>
            <person name="Tracey A."/>
            <person name="Quail M.A."/>
            <person name="Weir W."/>
            <person name="Wastling J.M."/>
            <person name="Hall N."/>
            <person name="Willadsen P."/>
            <person name="Lingelbach K."/>
            <person name="Shiels B."/>
            <person name="Tait A."/>
            <person name="Berriman M."/>
            <person name="Allred D.R."/>
            <person name="Pain A."/>
        </authorList>
    </citation>
    <scope>NUCLEOTIDE SEQUENCE [LARGE SCALE GENOMIC DNA]</scope>
    <source>
        <strain evidence="2">Bond</strain>
    </source>
</reference>
<evidence type="ECO:0000313" key="1">
    <source>
        <dbReference type="EMBL" id="CDR94265.1"/>
    </source>
</evidence>
<proteinExistence type="predicted"/>
<dbReference type="GeneID" id="24562806"/>
<evidence type="ECO:0000313" key="2">
    <source>
        <dbReference type="Proteomes" id="UP000033188"/>
    </source>
</evidence>
<sequence>MPCKNCCGLKSVDIYSVRKIGFNAEHLSERVLSPKTGSKECQTKKYLRFLFDMFFNSNVLR</sequence>
<name>A0A061D970_BABBI</name>
<protein>
    <submittedName>
        <fullName evidence="1">Uncharacterized protein</fullName>
    </submittedName>
</protein>
<dbReference type="VEuPathDB" id="PiroplasmaDB:BBBOND_0105740"/>
<organism evidence="1 2">
    <name type="scientific">Babesia bigemina</name>
    <dbReference type="NCBI Taxonomy" id="5866"/>
    <lineage>
        <taxon>Eukaryota</taxon>
        <taxon>Sar</taxon>
        <taxon>Alveolata</taxon>
        <taxon>Apicomplexa</taxon>
        <taxon>Aconoidasida</taxon>
        <taxon>Piroplasmida</taxon>
        <taxon>Babesiidae</taxon>
        <taxon>Babesia</taxon>
    </lineage>
</organism>
<keyword evidence="2" id="KW-1185">Reference proteome</keyword>
<dbReference type="KEGG" id="bbig:BBBOND_0105740"/>